<dbReference type="InterPro" id="IPR005471">
    <property type="entry name" value="Tscrpt_reg_IclR_N"/>
</dbReference>
<dbReference type="SUPFAM" id="SSF55781">
    <property type="entry name" value="GAF domain-like"/>
    <property type="match status" value="1"/>
</dbReference>
<evidence type="ECO:0000256" key="2">
    <source>
        <dbReference type="ARBA" id="ARBA00023125"/>
    </source>
</evidence>
<proteinExistence type="predicted"/>
<evidence type="ECO:0000259" key="5">
    <source>
        <dbReference type="PROSITE" id="PS51078"/>
    </source>
</evidence>
<dbReference type="InterPro" id="IPR036388">
    <property type="entry name" value="WH-like_DNA-bd_sf"/>
</dbReference>
<dbReference type="KEGG" id="mdx:BTO20_10345"/>
<evidence type="ECO:0000313" key="6">
    <source>
        <dbReference type="EMBL" id="ART68931.1"/>
    </source>
</evidence>
<dbReference type="PROSITE" id="PS51078">
    <property type="entry name" value="ICLR_ED"/>
    <property type="match status" value="1"/>
</dbReference>
<keyword evidence="1" id="KW-0805">Transcription regulation</keyword>
<gene>
    <name evidence="6" type="ORF">BTO20_10345</name>
</gene>
<feature type="domain" description="HTH iclR-type" evidence="4">
    <location>
        <begin position="43"/>
        <end position="104"/>
    </location>
</feature>
<dbReference type="PANTHER" id="PTHR30136:SF24">
    <property type="entry name" value="HTH-TYPE TRANSCRIPTIONAL REPRESSOR ALLR"/>
    <property type="match status" value="1"/>
</dbReference>
<dbReference type="Pfam" id="PF01614">
    <property type="entry name" value="IclR_C"/>
    <property type="match status" value="1"/>
</dbReference>
<protein>
    <submittedName>
        <fullName evidence="6">IclR family transcriptional regulator</fullName>
    </submittedName>
</protein>
<dbReference type="AlphaFoldDB" id="A0A1Y0C180"/>
<dbReference type="Gene3D" id="1.10.10.10">
    <property type="entry name" value="Winged helix-like DNA-binding domain superfamily/Winged helix DNA-binding domain"/>
    <property type="match status" value="1"/>
</dbReference>
<dbReference type="GO" id="GO:0003677">
    <property type="term" value="F:DNA binding"/>
    <property type="evidence" value="ECO:0007669"/>
    <property type="project" value="UniProtKB-KW"/>
</dbReference>
<evidence type="ECO:0000256" key="1">
    <source>
        <dbReference type="ARBA" id="ARBA00023015"/>
    </source>
</evidence>
<dbReference type="SMART" id="SM00346">
    <property type="entry name" value="HTH_ICLR"/>
    <property type="match status" value="1"/>
</dbReference>
<keyword evidence="3" id="KW-0804">Transcription</keyword>
<dbReference type="InterPro" id="IPR050707">
    <property type="entry name" value="HTH_MetabolicPath_Reg"/>
</dbReference>
<name>A0A1Y0C180_9MYCO</name>
<dbReference type="EMBL" id="CP020809">
    <property type="protein sequence ID" value="ART68931.1"/>
    <property type="molecule type" value="Genomic_DNA"/>
</dbReference>
<dbReference type="GO" id="GO:0003700">
    <property type="term" value="F:DNA-binding transcription factor activity"/>
    <property type="evidence" value="ECO:0007669"/>
    <property type="project" value="TreeGrafter"/>
</dbReference>
<dbReference type="SUPFAM" id="SSF46785">
    <property type="entry name" value="Winged helix' DNA-binding domain"/>
    <property type="match status" value="1"/>
</dbReference>
<evidence type="ECO:0000259" key="4">
    <source>
        <dbReference type="PROSITE" id="PS51077"/>
    </source>
</evidence>
<reference evidence="6 7" key="1">
    <citation type="submission" date="2017-04" db="EMBL/GenBank/DDBJ databases">
        <title>Whole Genome Sequence of 1,4-Dioxane Degrading Bacterium Mycobacterium dioxanotrophicus PH-06.</title>
        <authorList>
            <person name="He Y."/>
        </authorList>
    </citation>
    <scope>NUCLEOTIDE SEQUENCE [LARGE SCALE GENOMIC DNA]</scope>
    <source>
        <strain evidence="6 7">PH-06</strain>
    </source>
</reference>
<keyword evidence="2" id="KW-0238">DNA-binding</keyword>
<dbReference type="Proteomes" id="UP000195331">
    <property type="component" value="Chromosome"/>
</dbReference>
<organism evidence="6 7">
    <name type="scientific">Mycobacterium dioxanotrophicus</name>
    <dbReference type="NCBI Taxonomy" id="482462"/>
    <lineage>
        <taxon>Bacteria</taxon>
        <taxon>Bacillati</taxon>
        <taxon>Actinomycetota</taxon>
        <taxon>Actinomycetes</taxon>
        <taxon>Mycobacteriales</taxon>
        <taxon>Mycobacteriaceae</taxon>
        <taxon>Mycobacterium</taxon>
    </lineage>
</organism>
<feature type="domain" description="IclR-ED" evidence="5">
    <location>
        <begin position="105"/>
        <end position="260"/>
    </location>
</feature>
<dbReference type="PROSITE" id="PS51077">
    <property type="entry name" value="HTH_ICLR"/>
    <property type="match status" value="1"/>
</dbReference>
<dbReference type="InterPro" id="IPR036390">
    <property type="entry name" value="WH_DNA-bd_sf"/>
</dbReference>
<evidence type="ECO:0000313" key="7">
    <source>
        <dbReference type="Proteomes" id="UP000195331"/>
    </source>
</evidence>
<dbReference type="Gene3D" id="3.30.450.40">
    <property type="match status" value="2"/>
</dbReference>
<dbReference type="InterPro" id="IPR029016">
    <property type="entry name" value="GAF-like_dom_sf"/>
</dbReference>
<dbReference type="PANTHER" id="PTHR30136">
    <property type="entry name" value="HELIX-TURN-HELIX TRANSCRIPTIONAL REGULATOR, ICLR FAMILY"/>
    <property type="match status" value="1"/>
</dbReference>
<dbReference type="InterPro" id="IPR014757">
    <property type="entry name" value="Tscrpt_reg_IclR_C"/>
</dbReference>
<evidence type="ECO:0000256" key="3">
    <source>
        <dbReference type="ARBA" id="ARBA00023163"/>
    </source>
</evidence>
<dbReference type="GO" id="GO:0045892">
    <property type="term" value="P:negative regulation of DNA-templated transcription"/>
    <property type="evidence" value="ECO:0007669"/>
    <property type="project" value="TreeGrafter"/>
</dbReference>
<sequence>MSHMIVHYYQSITLVEISVKEGAMPNRVTHPKTEAAPNGVPGSQTLARGLSALQAIANAPAGLTVQQVADHLGAHRTIAYRLLATLSQFRYVAKGDDGRYRPAAALAVLGSSFDNNLRQLCVPTLRALADELGTTVSLLVAEGDQQVAVAVLTPNQVFYQLSFHEGSRHPLALGAAGVALLASMAPRPGERELVRQTREQGWVITHGEIEPNTFGLAVPVRRRAPSPPTCINLISHREDVVLGGKDAVVRAAHELSTILH</sequence>
<dbReference type="Pfam" id="PF09339">
    <property type="entry name" value="HTH_IclR"/>
    <property type="match status" value="1"/>
</dbReference>
<keyword evidence="7" id="KW-1185">Reference proteome</keyword>
<accession>A0A1Y0C180</accession>